<dbReference type="OrthoDB" id="4558596at2"/>
<dbReference type="RefSeq" id="WP_149688430.1">
    <property type="nucleotide sequence ID" value="NZ_SDPQ02000001.1"/>
</dbReference>
<reference evidence="1" key="1">
    <citation type="submission" date="2019-09" db="EMBL/GenBank/DDBJ databases">
        <authorList>
            <person name="Li J."/>
        </authorList>
    </citation>
    <scope>NUCLEOTIDE SEQUENCE [LARGE SCALE GENOMIC DNA]</scope>
    <source>
        <strain evidence="1">JCM 14732</strain>
    </source>
</reference>
<comment type="caution">
    <text evidence="1">The sequence shown here is derived from an EMBL/GenBank/DDBJ whole genome shotgun (WGS) entry which is preliminary data.</text>
</comment>
<keyword evidence="2" id="KW-1185">Reference proteome</keyword>
<evidence type="ECO:0000313" key="2">
    <source>
        <dbReference type="Proteomes" id="UP000380867"/>
    </source>
</evidence>
<organism evidence="1 2">
    <name type="scientific">Aeromicrobium ginsengisoli</name>
    <dbReference type="NCBI Taxonomy" id="363867"/>
    <lineage>
        <taxon>Bacteria</taxon>
        <taxon>Bacillati</taxon>
        <taxon>Actinomycetota</taxon>
        <taxon>Actinomycetes</taxon>
        <taxon>Propionibacteriales</taxon>
        <taxon>Nocardioidaceae</taxon>
        <taxon>Aeromicrobium</taxon>
    </lineage>
</organism>
<protein>
    <submittedName>
        <fullName evidence="1">TfoX/Sxy family protein</fullName>
    </submittedName>
</protein>
<dbReference type="Proteomes" id="UP000380867">
    <property type="component" value="Unassembled WGS sequence"/>
</dbReference>
<proteinExistence type="predicted"/>
<dbReference type="AlphaFoldDB" id="A0A5M4FJL4"/>
<sequence length="106" mass="10625">MDAEARFDEIVDDLAPRGVLPGALFGARSLTVEGTAFACLKGGQLAVKLGDGTAAHADALAMDGASLFDPSGKGRPFKDWVAVPAAEAQAWGQLAEAGLDALGGAA</sequence>
<evidence type="ECO:0000313" key="1">
    <source>
        <dbReference type="EMBL" id="KAA1400337.1"/>
    </source>
</evidence>
<dbReference type="EMBL" id="SDPQ02000001">
    <property type="protein sequence ID" value="KAA1400337.1"/>
    <property type="molecule type" value="Genomic_DNA"/>
</dbReference>
<name>A0A5M4FJL4_9ACTN</name>
<accession>A0A5M4FJL4</accession>
<gene>
    <name evidence="1" type="ORF">ESP70_006310</name>
</gene>